<organism evidence="2 3">
    <name type="scientific">Ditylenchus dipsaci</name>
    <dbReference type="NCBI Taxonomy" id="166011"/>
    <lineage>
        <taxon>Eukaryota</taxon>
        <taxon>Metazoa</taxon>
        <taxon>Ecdysozoa</taxon>
        <taxon>Nematoda</taxon>
        <taxon>Chromadorea</taxon>
        <taxon>Rhabditida</taxon>
        <taxon>Tylenchina</taxon>
        <taxon>Tylenchomorpha</taxon>
        <taxon>Sphaerularioidea</taxon>
        <taxon>Anguinidae</taxon>
        <taxon>Anguininae</taxon>
        <taxon>Ditylenchus</taxon>
    </lineage>
</organism>
<dbReference type="WBParaSite" id="jg14512">
    <property type="protein sequence ID" value="jg14512"/>
    <property type="gene ID" value="jg14512"/>
</dbReference>
<sequence>MRYGKVYFYDRMGNRLTHQMPGGREDESITSMFRSPQPGHIKLSSGVSSISRVHDAYHPDYPFKPNFMALEESEMDFAEGGAEPPHAETDAQMSAKKC</sequence>
<proteinExistence type="predicted"/>
<evidence type="ECO:0000313" key="3">
    <source>
        <dbReference type="WBParaSite" id="jg14512"/>
    </source>
</evidence>
<reference evidence="3" key="1">
    <citation type="submission" date="2022-11" db="UniProtKB">
        <authorList>
            <consortium name="WormBaseParasite"/>
        </authorList>
    </citation>
    <scope>IDENTIFICATION</scope>
</reference>
<evidence type="ECO:0000256" key="1">
    <source>
        <dbReference type="SAM" id="MobiDB-lite"/>
    </source>
</evidence>
<dbReference type="AlphaFoldDB" id="A0A915D043"/>
<protein>
    <submittedName>
        <fullName evidence="3">Uncharacterized protein</fullName>
    </submittedName>
</protein>
<accession>A0A915D043</accession>
<feature type="region of interest" description="Disordered" evidence="1">
    <location>
        <begin position="76"/>
        <end position="98"/>
    </location>
</feature>
<dbReference type="Proteomes" id="UP000887574">
    <property type="component" value="Unplaced"/>
</dbReference>
<name>A0A915D043_9BILA</name>
<keyword evidence="2" id="KW-1185">Reference proteome</keyword>
<evidence type="ECO:0000313" key="2">
    <source>
        <dbReference type="Proteomes" id="UP000887574"/>
    </source>
</evidence>